<accession>A0A8C4IVL5</accession>
<dbReference type="GeneTree" id="ENSGT00600000084428"/>
<dbReference type="Ensembl" id="ENSDLAT00005065771.2">
    <property type="protein sequence ID" value="ENSDLAP00005062130.1"/>
    <property type="gene ID" value="ENSDLAG00005025914.2"/>
</dbReference>
<proteinExistence type="predicted"/>
<feature type="compositionally biased region" description="Low complexity" evidence="2">
    <location>
        <begin position="835"/>
        <end position="847"/>
    </location>
</feature>
<organism evidence="3 4">
    <name type="scientific">Dicentrarchus labrax</name>
    <name type="common">European seabass</name>
    <name type="synonym">Morone labrax</name>
    <dbReference type="NCBI Taxonomy" id="13489"/>
    <lineage>
        <taxon>Eukaryota</taxon>
        <taxon>Metazoa</taxon>
        <taxon>Chordata</taxon>
        <taxon>Craniata</taxon>
        <taxon>Vertebrata</taxon>
        <taxon>Euteleostomi</taxon>
        <taxon>Actinopterygii</taxon>
        <taxon>Neopterygii</taxon>
        <taxon>Teleostei</taxon>
        <taxon>Neoteleostei</taxon>
        <taxon>Acanthomorphata</taxon>
        <taxon>Eupercaria</taxon>
        <taxon>Moronidae</taxon>
        <taxon>Dicentrarchus</taxon>
    </lineage>
</organism>
<dbReference type="PANTHER" id="PTHR22774:SF17">
    <property type="entry name" value="BRIDGE-LIKE LIPID TRANSFER PROTEIN FAMILY MEMBER 3B"/>
    <property type="match status" value="1"/>
</dbReference>
<feature type="compositionally biased region" description="Basic and acidic residues" evidence="2">
    <location>
        <begin position="1022"/>
        <end position="1034"/>
    </location>
</feature>
<dbReference type="Proteomes" id="UP000694389">
    <property type="component" value="Unassembled WGS sequence"/>
</dbReference>
<feature type="compositionally biased region" description="Low complexity" evidence="2">
    <location>
        <begin position="935"/>
        <end position="956"/>
    </location>
</feature>
<feature type="compositionally biased region" description="Polar residues" evidence="2">
    <location>
        <begin position="270"/>
        <end position="288"/>
    </location>
</feature>
<feature type="compositionally biased region" description="Gly residues" evidence="2">
    <location>
        <begin position="974"/>
        <end position="986"/>
    </location>
</feature>
<keyword evidence="4" id="KW-1185">Reference proteome</keyword>
<feature type="region of interest" description="Disordered" evidence="2">
    <location>
        <begin position="267"/>
        <end position="288"/>
    </location>
</feature>
<dbReference type="Pfam" id="PF24917">
    <property type="entry name" value="BLTP3A_B"/>
    <property type="match status" value="1"/>
</dbReference>
<keyword evidence="1" id="KW-0175">Coiled coil</keyword>
<feature type="compositionally biased region" description="Polar residues" evidence="2">
    <location>
        <begin position="1214"/>
        <end position="1224"/>
    </location>
</feature>
<evidence type="ECO:0000256" key="2">
    <source>
        <dbReference type="SAM" id="MobiDB-lite"/>
    </source>
</evidence>
<feature type="region of interest" description="Disordered" evidence="2">
    <location>
        <begin position="1196"/>
        <end position="1224"/>
    </location>
</feature>
<sequence length="1512" mass="164663">MAGLIKKQILKHLSRFAKNLSPDKINLSTLKGEGQLTNLELDEEVLQSLLDLPTWLAINRVCCNKAAIRIPWTKLKTHPISLTLDKVEMEMSTCDEPRPPNGPSPIATASGQSEYGFAEKVVEGMSLSINSIVVRISAKAFNASFELSQLQVYSVNTSWSISDLRFTRIQDPQRGEILTFKEISWQMIRIEADAIQSAEHEMLSAPIRLITNQSKIRVTLKRRIKDCNVVASKLILILDDLLWVLTDSQLKAMVQYAKSLSEAMEKSAQQRKSMATEDQVSSAPPTAQQVRTQQASTAADQGATMAKLFSAYDVCETSHHLQITHLDLHICDDIHAKDKVINKRITGGAMQLSFSSITLDYYPFHRAGDSCAHWMHYSEATKTREGWARSLLDEFKSNVEMLKTAVRDQQGPAPVHSSPQHVSLRDDVYGPLGSQERARGGGVGLREADGFLEWSSHTQPPAQCCWCLEPGKINTSSSAAFSPPPTQSPKTQLMSSSVVLRMADFSIYQVSTADQRRSSPKTMISCNKKSLYLPPEMPAIHVEFTEYYFPDGKDYPIPCPNLYVQLNALQLVLDPRSLVWINLFALDLRQSLEQFMEIYKLSDSQKPDEHVDIKVDGLMLKLVIPTDREASCPPDLPRSISVQTSEMVATNTRHPANCTRSHLEALIQAFEEEPFFSPTFSSFPRSSSSLPLLHPVFQRHAHEQDTKLHDIYRGLVVPTLGTDSLKMPAAADFWALHFAQFWVDYEGTRGGKGRPQPFVDSFPLTVWACQPAKIVQHQERLRCAAGSSLSRSTSGEAVARLQRKRLLKEYYSTEGATHGNDTTPPPSNGLHKPLSMDSLPSSSSLSSSSKNAGVHVLVHVQKHLSAQVSHRQYVFLMHLQRSIKSLQQTLQQDLEKMCSKKDRKDPSQHPADHQPFTVCLGLLLKSAEVSLLLKPVPQPEGSRSPLGSELSPSESRGTLEPGSDAGDGAEKGSEGAGSGSEGGAAKGGCTVDQLLCGEGSEGGPTHGPAPLLPTSSSTTRPDSNHKSSLEERTSAKNSGKWSSDDRGEAGVDGLAGGEEVGAGLDTKTQMSDPVSDPLSSKDWSDKDSAAASKMPQSISRKGSLSVVSDLLSSSNSSRSTSLYSMSNIGRLMRDRSQSSFSVSYKNMKKSPSLQSLDNISIDSYLMEDGDTYSLLERDDVSISGFKDAISEQSATESAAEAVIGQEQEGGVSPDTVSATSQSTDDPTKDIVSVLMLKVQSVCVGMEAEGESTAVALEVGQVTPSQLGNVSLRQYLSNRSLGMVCSVPIPAQSSQAGGEISSASVKGLHSPEVQARLESGPCAAAHSPLAERNGFLQLRLHGYQASFLMSTMRNLAHFMEDDSAPQVLPMEISIRDTHINLKDDGPRDNPSDSEPSPITLHVDSLIIHRGDDGSFSIGVDTAAETKPGKEGELIGSTLSPVPEVVGAVCSVPKATQTQAPPTSPPPSTREKMLVEENECLKVELSRAKMALAEAQMEKDSLLHRMKNLKVNTS</sequence>
<evidence type="ECO:0000256" key="1">
    <source>
        <dbReference type="SAM" id="Coils"/>
    </source>
</evidence>
<name>A0A8C4IVL5_DICLA</name>
<feature type="region of interest" description="Disordered" evidence="2">
    <location>
        <begin position="813"/>
        <end position="847"/>
    </location>
</feature>
<gene>
    <name evidence="3" type="primary">bltp3b</name>
</gene>
<evidence type="ECO:0000313" key="4">
    <source>
        <dbReference type="Proteomes" id="UP000694389"/>
    </source>
</evidence>
<dbReference type="PANTHER" id="PTHR22774">
    <property type="entry name" value="CHOREIN N-TERMINAL DOMAIN-CONTAINING PROTEIN"/>
    <property type="match status" value="1"/>
</dbReference>
<feature type="region of interest" description="Disordered" evidence="2">
    <location>
        <begin position="935"/>
        <end position="1103"/>
    </location>
</feature>
<reference evidence="3" key="2">
    <citation type="submission" date="2025-09" db="UniProtKB">
        <authorList>
            <consortium name="Ensembl"/>
        </authorList>
    </citation>
    <scope>IDENTIFICATION</scope>
</reference>
<protein>
    <submittedName>
        <fullName evidence="3">Bridge-like lipid transfer protein family member 3B</fullName>
    </submittedName>
</protein>
<feature type="coiled-coil region" evidence="1">
    <location>
        <begin position="1476"/>
        <end position="1510"/>
    </location>
</feature>
<evidence type="ECO:0000313" key="3">
    <source>
        <dbReference type="Ensembl" id="ENSDLAP00005062130.1"/>
    </source>
</evidence>
<dbReference type="InterPro" id="IPR026728">
    <property type="entry name" value="BLTP3A/B"/>
</dbReference>
<reference evidence="3" key="1">
    <citation type="submission" date="2025-08" db="UniProtKB">
        <authorList>
            <consortium name="Ensembl"/>
        </authorList>
    </citation>
    <scope>IDENTIFICATION</scope>
</reference>